<dbReference type="PANTHER" id="PTHR43017">
    <property type="entry name" value="GALACTOSIDE O-ACETYLTRANSFERASE"/>
    <property type="match status" value="1"/>
</dbReference>
<evidence type="ECO:0000256" key="2">
    <source>
        <dbReference type="ARBA" id="ARBA00022679"/>
    </source>
</evidence>
<name>U2QTV3_9BACL</name>
<reference evidence="7 8" key="1">
    <citation type="submission" date="2013-08" db="EMBL/GenBank/DDBJ databases">
        <authorList>
            <person name="Weinstock G."/>
            <person name="Sodergren E."/>
            <person name="Wylie T."/>
            <person name="Fulton L."/>
            <person name="Fulton R."/>
            <person name="Fronick C."/>
            <person name="O'Laughlin M."/>
            <person name="Godfrey J."/>
            <person name="Miner T."/>
            <person name="Herter B."/>
            <person name="Appelbaum E."/>
            <person name="Cordes M."/>
            <person name="Lek S."/>
            <person name="Wollam A."/>
            <person name="Pepin K.H."/>
            <person name="Palsikar V.B."/>
            <person name="Mitreva M."/>
            <person name="Wilson R.K."/>
        </authorList>
    </citation>
    <scope>NUCLEOTIDE SEQUENCE [LARGE SCALE GENOMIC DNA]</scope>
    <source>
        <strain evidence="7 8">ATCC 700627</strain>
    </source>
</reference>
<evidence type="ECO:0000256" key="3">
    <source>
        <dbReference type="ARBA" id="ARBA00022737"/>
    </source>
</evidence>
<dbReference type="SUPFAM" id="SSF51161">
    <property type="entry name" value="Trimeric LpxA-like enzymes"/>
    <property type="match status" value="1"/>
</dbReference>
<dbReference type="InterPro" id="IPR024688">
    <property type="entry name" value="Mac_dom"/>
</dbReference>
<dbReference type="Pfam" id="PF00132">
    <property type="entry name" value="Hexapep"/>
    <property type="match status" value="1"/>
</dbReference>
<evidence type="ECO:0000313" key="7">
    <source>
        <dbReference type="EMBL" id="ERK59649.1"/>
    </source>
</evidence>
<keyword evidence="2 5" id="KW-0808">Transferase</keyword>
<dbReference type="SMART" id="SM01266">
    <property type="entry name" value="Mac"/>
    <property type="match status" value="1"/>
</dbReference>
<keyword evidence="8" id="KW-1185">Reference proteome</keyword>
<sequence length="203" mass="22785">MNYKERMLAGLPYLASDSELQKERQRAREFCFKYNNISPIEKEKRKNMINKFFGKVGNKTVVQSPFYCDYGYNIEIGDNFFSNYNLTILDVAKVKIGNNVLFGPNVSLYTAGHPIHPVSRNSGYEYGFPIIIGDNVWLGGSVTVVPGVTIGANSVIAAGSVVVKDIPDNVVAAGNPCKIIRKITEAEIDYYYKNRLFDVDNYK</sequence>
<dbReference type="RefSeq" id="WP_021752805.1">
    <property type="nucleotide sequence ID" value="NZ_KI271823.1"/>
</dbReference>
<dbReference type="Gene3D" id="2.160.10.10">
    <property type="entry name" value="Hexapeptide repeat proteins"/>
    <property type="match status" value="1"/>
</dbReference>
<organism evidence="7 8">
    <name type="scientific">Gemella bergeri ATCC 700627</name>
    <dbReference type="NCBI Taxonomy" id="1321820"/>
    <lineage>
        <taxon>Bacteria</taxon>
        <taxon>Bacillati</taxon>
        <taxon>Bacillota</taxon>
        <taxon>Bacilli</taxon>
        <taxon>Bacillales</taxon>
        <taxon>Gemellaceae</taxon>
        <taxon>Gemella</taxon>
    </lineage>
</organism>
<evidence type="ECO:0000256" key="4">
    <source>
        <dbReference type="ARBA" id="ARBA00023315"/>
    </source>
</evidence>
<dbReference type="EMBL" id="AWVP01000022">
    <property type="protein sequence ID" value="ERK59649.1"/>
    <property type="molecule type" value="Genomic_DNA"/>
</dbReference>
<accession>U2QTV3</accession>
<comment type="similarity">
    <text evidence="1 5">Belongs to the transferase hexapeptide repeat family.</text>
</comment>
<keyword evidence="3" id="KW-0677">Repeat</keyword>
<proteinExistence type="inferred from homology"/>
<dbReference type="InterPro" id="IPR039369">
    <property type="entry name" value="LacA-like"/>
</dbReference>
<evidence type="ECO:0000256" key="1">
    <source>
        <dbReference type="ARBA" id="ARBA00007274"/>
    </source>
</evidence>
<keyword evidence="4 5" id="KW-0012">Acyltransferase</keyword>
<feature type="domain" description="Maltose/galactoside acetyltransferase" evidence="6">
    <location>
        <begin position="4"/>
        <end position="58"/>
    </location>
</feature>
<dbReference type="InterPro" id="IPR018357">
    <property type="entry name" value="Hexapep_transf_CS"/>
</dbReference>
<dbReference type="Pfam" id="PF12464">
    <property type="entry name" value="Mac"/>
    <property type="match status" value="1"/>
</dbReference>
<evidence type="ECO:0000259" key="6">
    <source>
        <dbReference type="SMART" id="SM01266"/>
    </source>
</evidence>
<protein>
    <recommendedName>
        <fullName evidence="5">Acetyltransferase</fullName>
        <ecNumber evidence="5">2.3.1.-</ecNumber>
    </recommendedName>
</protein>
<dbReference type="EC" id="2.3.1.-" evidence="5"/>
<evidence type="ECO:0000313" key="8">
    <source>
        <dbReference type="Proteomes" id="UP000016637"/>
    </source>
</evidence>
<dbReference type="InterPro" id="IPR001451">
    <property type="entry name" value="Hexapep"/>
</dbReference>
<dbReference type="AlphaFoldDB" id="U2QTV3"/>
<dbReference type="Proteomes" id="UP000016637">
    <property type="component" value="Unassembled WGS sequence"/>
</dbReference>
<dbReference type="HOGENOM" id="CLU_051638_3_0_9"/>
<gene>
    <name evidence="7" type="ORF">HMPREF1983_00444</name>
</gene>
<evidence type="ECO:0000256" key="5">
    <source>
        <dbReference type="RuleBase" id="RU367021"/>
    </source>
</evidence>
<dbReference type="PROSITE" id="PS00101">
    <property type="entry name" value="HEXAPEP_TRANSFERASES"/>
    <property type="match status" value="1"/>
</dbReference>
<dbReference type="GO" id="GO:0008870">
    <property type="term" value="F:galactoside O-acetyltransferase activity"/>
    <property type="evidence" value="ECO:0007669"/>
    <property type="project" value="TreeGrafter"/>
</dbReference>
<dbReference type="PATRIC" id="fig|1321820.3.peg.437"/>
<dbReference type="InterPro" id="IPR011004">
    <property type="entry name" value="Trimer_LpxA-like_sf"/>
</dbReference>
<dbReference type="FunFam" id="2.160.10.10:FF:000008">
    <property type="entry name" value="Maltose O-acetyltransferase"/>
    <property type="match status" value="1"/>
</dbReference>
<dbReference type="eggNOG" id="COG0110">
    <property type="taxonomic scope" value="Bacteria"/>
</dbReference>
<dbReference type="PANTHER" id="PTHR43017:SF1">
    <property type="entry name" value="ACETYLTRANSFERASE YJL218W-RELATED"/>
    <property type="match status" value="1"/>
</dbReference>
<dbReference type="CDD" id="cd03357">
    <property type="entry name" value="LbH_MAT_GAT"/>
    <property type="match status" value="1"/>
</dbReference>
<comment type="caution">
    <text evidence="7">The sequence shown here is derived from an EMBL/GenBank/DDBJ whole genome shotgun (WGS) entry which is preliminary data.</text>
</comment>